<dbReference type="Proteomes" id="UP001595630">
    <property type="component" value="Unassembled WGS sequence"/>
</dbReference>
<protein>
    <submittedName>
        <fullName evidence="2">Regulatory signaling modulator protein AmpE</fullName>
    </submittedName>
</protein>
<keyword evidence="3" id="KW-1185">Reference proteome</keyword>
<comment type="caution">
    <text evidence="2">The sequence shown here is derived from an EMBL/GenBank/DDBJ whole genome shotgun (WGS) entry which is preliminary data.</text>
</comment>
<feature type="transmembrane region" description="Helical" evidence="1">
    <location>
        <begin position="143"/>
        <end position="165"/>
    </location>
</feature>
<evidence type="ECO:0000313" key="2">
    <source>
        <dbReference type="EMBL" id="MFC3606825.1"/>
    </source>
</evidence>
<organism evidence="2 3">
    <name type="scientific">Stutzerimonas tarimensis</name>
    <dbReference type="NCBI Taxonomy" id="1507735"/>
    <lineage>
        <taxon>Bacteria</taxon>
        <taxon>Pseudomonadati</taxon>
        <taxon>Pseudomonadota</taxon>
        <taxon>Gammaproteobacteria</taxon>
        <taxon>Pseudomonadales</taxon>
        <taxon>Pseudomonadaceae</taxon>
        <taxon>Stutzerimonas</taxon>
    </lineage>
</organism>
<sequence length="275" mass="30831">MKFLVLLLVLLAEKLFPGLRRGIQRDGWWLDLRRRHEQPGRPWLALAWLVLLPLFIVWLALKVLEPVLHGWMAVLLHLWILLYSLGRGSVWAELDGFRQAWQRGDGEAAGLVAAGSLGIVAEGEGDLFERVQARLLWLGYQGFFAVVFWYLLLGPLVALAYRLLALAEQHGQTPDLRERAGQLRHVLDWLPVRALAASLALVGNYVNVLQALRPALLSWAVPAEALLGDIARRSGENLEANRGDAGLARLEGLLSLLRRAAALWYVLVALWLFID</sequence>
<accession>A0ABV7T3G1</accession>
<dbReference type="RefSeq" id="WP_386361257.1">
    <property type="nucleotide sequence ID" value="NZ_JBHRXZ010000006.1"/>
</dbReference>
<dbReference type="PANTHER" id="PTHR38684:SF1">
    <property type="entry name" value="PROTEIN AMPE"/>
    <property type="match status" value="1"/>
</dbReference>
<gene>
    <name evidence="2" type="primary">ampE</name>
    <name evidence="2" type="ORF">ACFOMF_03365</name>
</gene>
<dbReference type="Pfam" id="PF17113">
    <property type="entry name" value="AmpE"/>
    <property type="match status" value="1"/>
</dbReference>
<dbReference type="PANTHER" id="PTHR38684">
    <property type="entry name" value="PROTEIN AMPE"/>
    <property type="match status" value="1"/>
</dbReference>
<keyword evidence="1" id="KW-0472">Membrane</keyword>
<proteinExistence type="predicted"/>
<keyword evidence="1" id="KW-0812">Transmembrane</keyword>
<evidence type="ECO:0000256" key="1">
    <source>
        <dbReference type="SAM" id="Phobius"/>
    </source>
</evidence>
<feature type="transmembrane region" description="Helical" evidence="1">
    <location>
        <begin position="41"/>
        <end position="61"/>
    </location>
</feature>
<evidence type="ECO:0000313" key="3">
    <source>
        <dbReference type="Proteomes" id="UP001595630"/>
    </source>
</evidence>
<dbReference type="InterPro" id="IPR031347">
    <property type="entry name" value="AmpE"/>
</dbReference>
<dbReference type="InterPro" id="IPR052966">
    <property type="entry name" value="Beta-lactamase_Reg"/>
</dbReference>
<feature type="transmembrane region" description="Helical" evidence="1">
    <location>
        <begin position="68"/>
        <end position="86"/>
    </location>
</feature>
<feature type="transmembrane region" description="Helical" evidence="1">
    <location>
        <begin position="256"/>
        <end position="274"/>
    </location>
</feature>
<keyword evidence="1" id="KW-1133">Transmembrane helix</keyword>
<name>A0ABV7T3G1_9GAMM</name>
<reference evidence="3" key="1">
    <citation type="journal article" date="2019" name="Int. J. Syst. Evol. Microbiol.">
        <title>The Global Catalogue of Microorganisms (GCM) 10K type strain sequencing project: providing services to taxonomists for standard genome sequencing and annotation.</title>
        <authorList>
            <consortium name="The Broad Institute Genomics Platform"/>
            <consortium name="The Broad Institute Genome Sequencing Center for Infectious Disease"/>
            <person name="Wu L."/>
            <person name="Ma J."/>
        </authorList>
    </citation>
    <scope>NUCLEOTIDE SEQUENCE [LARGE SCALE GENOMIC DNA]</scope>
    <source>
        <strain evidence="3">KCTC 42447</strain>
    </source>
</reference>
<dbReference type="EMBL" id="JBHRXZ010000006">
    <property type="protein sequence ID" value="MFC3606825.1"/>
    <property type="molecule type" value="Genomic_DNA"/>
</dbReference>